<evidence type="ECO:0000256" key="1">
    <source>
        <dbReference type="SAM" id="MobiDB-lite"/>
    </source>
</evidence>
<reference evidence="2" key="1">
    <citation type="submission" date="2022-08" db="EMBL/GenBank/DDBJ databases">
        <authorList>
            <person name="Deng Y."/>
            <person name="Han X.-F."/>
            <person name="Zhang Y.-Q."/>
        </authorList>
    </citation>
    <scope>NUCLEOTIDE SEQUENCE</scope>
    <source>
        <strain evidence="2">CPCC 205716</strain>
    </source>
</reference>
<gene>
    <name evidence="2" type="ORF">NVV95_01315</name>
</gene>
<evidence type="ECO:0000313" key="2">
    <source>
        <dbReference type="EMBL" id="MCS5713183.1"/>
    </source>
</evidence>
<proteinExistence type="predicted"/>
<organism evidence="2 3">
    <name type="scientific">Herbiconiux gentiana</name>
    <dbReference type="NCBI Taxonomy" id="2970912"/>
    <lineage>
        <taxon>Bacteria</taxon>
        <taxon>Bacillati</taxon>
        <taxon>Actinomycetota</taxon>
        <taxon>Actinomycetes</taxon>
        <taxon>Micrococcales</taxon>
        <taxon>Microbacteriaceae</taxon>
        <taxon>Herbiconiux</taxon>
    </lineage>
</organism>
<accession>A0ABT2GAK7</accession>
<dbReference type="EMBL" id="JANTEZ010000001">
    <property type="protein sequence ID" value="MCS5713183.1"/>
    <property type="molecule type" value="Genomic_DNA"/>
</dbReference>
<name>A0ABT2GAK7_9MICO</name>
<comment type="caution">
    <text evidence="2">The sequence shown here is derived from an EMBL/GenBank/DDBJ whole genome shotgun (WGS) entry which is preliminary data.</text>
</comment>
<evidence type="ECO:0000313" key="3">
    <source>
        <dbReference type="Proteomes" id="UP001165580"/>
    </source>
</evidence>
<keyword evidence="3" id="KW-1185">Reference proteome</keyword>
<dbReference type="Proteomes" id="UP001165580">
    <property type="component" value="Unassembled WGS sequence"/>
</dbReference>
<protein>
    <submittedName>
        <fullName evidence="2">Uncharacterized protein</fullName>
    </submittedName>
</protein>
<feature type="region of interest" description="Disordered" evidence="1">
    <location>
        <begin position="1"/>
        <end position="21"/>
    </location>
</feature>
<sequence length="83" mass="8698">MKHGTSDSSVGPEAGSAVANAEPFIDPESAVRTMLALARISPSEEEISGLIAGFAPARAAVRMLYAVPEARYAEPALVFRARP</sequence>
<dbReference type="RefSeq" id="WP_259484732.1">
    <property type="nucleotide sequence ID" value="NZ_JANTEZ010000001.1"/>
</dbReference>